<keyword evidence="1" id="KW-0614">Plasmid</keyword>
<sequence>MSEVKIDRIAGSHFIATNNSIVLYDSLKLKDRGTPYHVTSRRIFRKH</sequence>
<dbReference type="HOGENOM" id="CLU_3165302_0_0_12"/>
<organism evidence="1">
    <name type="scientific">Borrelia miyamotoi FR64b</name>
    <dbReference type="NCBI Taxonomy" id="1292392"/>
    <lineage>
        <taxon>Bacteria</taxon>
        <taxon>Pseudomonadati</taxon>
        <taxon>Spirochaetota</taxon>
        <taxon>Spirochaetia</taxon>
        <taxon>Spirochaetales</taxon>
        <taxon>Borreliaceae</taxon>
        <taxon>Borrelia</taxon>
    </lineage>
</organism>
<accession>W5SEJ4</accession>
<geneLocation type="plasmid" evidence="1">
    <name>unnamed</name>
</geneLocation>
<dbReference type="EMBL" id="CP004238">
    <property type="protein sequence ID" value="AHH05849.1"/>
    <property type="molecule type" value="Genomic_DNA"/>
</dbReference>
<evidence type="ECO:0000313" key="2">
    <source>
        <dbReference type="EMBL" id="AHH05849.1"/>
    </source>
</evidence>
<name>W5SEJ4_9SPIR</name>
<gene>
    <name evidence="1" type="ORF">BOM_0996</name>
    <name evidence="2" type="ORF">BOM_1306</name>
</gene>
<protein>
    <submittedName>
        <fullName evidence="1">Uncharacterized protein</fullName>
    </submittedName>
</protein>
<reference evidence="1" key="1">
    <citation type="submission" date="2013-02" db="EMBL/GenBank/DDBJ databases">
        <title>Comparative genomics of Borrelia species.</title>
        <authorList>
            <person name="Schwan T.G."/>
            <person name="Raffel S.J."/>
            <person name="Porcella S.F."/>
        </authorList>
    </citation>
    <scope>NUCLEOTIDE SEQUENCE</scope>
    <source>
        <strain evidence="1">FR64b</strain>
        <plasmid evidence="1">unnamed</plasmid>
    </source>
</reference>
<dbReference type="EMBL" id="CP004222">
    <property type="protein sequence ID" value="AHH05539.1"/>
    <property type="molecule type" value="Genomic_DNA"/>
</dbReference>
<evidence type="ECO:0000313" key="1">
    <source>
        <dbReference type="EMBL" id="AHH05539.1"/>
    </source>
</evidence>
<dbReference type="AlphaFoldDB" id="W5SEJ4"/>
<dbReference type="Pfam" id="PF03196">
    <property type="entry name" value="DUF261"/>
    <property type="match status" value="1"/>
</dbReference>
<proteinExistence type="predicted"/>
<dbReference type="InterPro" id="IPR004884">
    <property type="entry name" value="DUF261"/>
</dbReference>